<proteinExistence type="predicted"/>
<keyword evidence="2" id="KW-1185">Reference proteome</keyword>
<organism evidence="1 2">
    <name type="scientific">Sphenostylis stenocarpa</name>
    <dbReference type="NCBI Taxonomy" id="92480"/>
    <lineage>
        <taxon>Eukaryota</taxon>
        <taxon>Viridiplantae</taxon>
        <taxon>Streptophyta</taxon>
        <taxon>Embryophyta</taxon>
        <taxon>Tracheophyta</taxon>
        <taxon>Spermatophyta</taxon>
        <taxon>Magnoliopsida</taxon>
        <taxon>eudicotyledons</taxon>
        <taxon>Gunneridae</taxon>
        <taxon>Pentapetalae</taxon>
        <taxon>rosids</taxon>
        <taxon>fabids</taxon>
        <taxon>Fabales</taxon>
        <taxon>Fabaceae</taxon>
        <taxon>Papilionoideae</taxon>
        <taxon>50 kb inversion clade</taxon>
        <taxon>NPAAA clade</taxon>
        <taxon>indigoferoid/millettioid clade</taxon>
        <taxon>Phaseoleae</taxon>
        <taxon>Sphenostylis</taxon>
    </lineage>
</organism>
<reference evidence="1" key="1">
    <citation type="submission" date="2023-10" db="EMBL/GenBank/DDBJ databases">
        <authorList>
            <person name="Domelevo Entfellner J.-B."/>
        </authorList>
    </citation>
    <scope>NUCLEOTIDE SEQUENCE</scope>
</reference>
<dbReference type="Proteomes" id="UP001189624">
    <property type="component" value="Chromosome 1"/>
</dbReference>
<dbReference type="EMBL" id="OY731398">
    <property type="protein sequence ID" value="CAJ1861905.1"/>
    <property type="molecule type" value="Genomic_DNA"/>
</dbReference>
<protein>
    <submittedName>
        <fullName evidence="1">Uncharacterized protein</fullName>
    </submittedName>
</protein>
<evidence type="ECO:0000313" key="2">
    <source>
        <dbReference type="Proteomes" id="UP001189624"/>
    </source>
</evidence>
<dbReference type="AlphaFoldDB" id="A0AA86RW40"/>
<sequence>MGWGSDSEPYVGRESERFARLRERVVSRSLSKKSYSKQGCRFDIIDPGFFSFPGMCLSSEKQAFSPLEAARRIELAAFLTDPLSHLESVHPFSWKTFLTGLSACYQSDLAAR</sequence>
<accession>A0AA86RW40</accession>
<evidence type="ECO:0000313" key="1">
    <source>
        <dbReference type="EMBL" id="CAJ1861905.1"/>
    </source>
</evidence>
<name>A0AA86RW40_9FABA</name>
<gene>
    <name evidence="1" type="ORF">AYBTSS11_LOCUS2193</name>
</gene>
<dbReference type="Gramene" id="rna-AYBTSS11_LOCUS2193">
    <property type="protein sequence ID" value="CAJ1861905.1"/>
    <property type="gene ID" value="gene-AYBTSS11_LOCUS2193"/>
</dbReference>